<dbReference type="EMBL" id="UGGP01000001">
    <property type="protein sequence ID" value="STO08208.1"/>
    <property type="molecule type" value="Genomic_DNA"/>
</dbReference>
<evidence type="ECO:0000313" key="2">
    <source>
        <dbReference type="EMBL" id="STO08208.1"/>
    </source>
</evidence>
<proteinExistence type="predicted"/>
<gene>
    <name evidence="2" type="ORF">NCTC13163_01577</name>
</gene>
<evidence type="ECO:0000313" key="3">
    <source>
        <dbReference type="Proteomes" id="UP000254060"/>
    </source>
</evidence>
<dbReference type="Pfam" id="PF26353">
    <property type="entry name" value="YhfM"/>
    <property type="match status" value="1"/>
</dbReference>
<evidence type="ECO:0000259" key="1">
    <source>
        <dbReference type="Pfam" id="PF26353"/>
    </source>
</evidence>
<organism evidence="2 3">
    <name type="scientific">Exiguobacterium aurantiacum</name>
    <dbReference type="NCBI Taxonomy" id="33987"/>
    <lineage>
        <taxon>Bacteria</taxon>
        <taxon>Bacillati</taxon>
        <taxon>Bacillota</taxon>
        <taxon>Bacilli</taxon>
        <taxon>Bacillales</taxon>
        <taxon>Bacillales Family XII. Incertae Sedis</taxon>
        <taxon>Exiguobacterium</taxon>
    </lineage>
</organism>
<dbReference type="STRING" id="1397694.GCA_000702585_02074"/>
<sequence>MKRRGKWMTGIAALTVGLLGGCDTNELVAEDVTEVRIAESVDFGRFQERDVLTYDELEDVKVFADMIRNAEQQAGIVNMATPEYDVEVHYQGEKVDRYYVWLGDLGMPTSIMDVTDTNTVYLVPTDVTDELIRLLERE</sequence>
<dbReference type="Proteomes" id="UP000254060">
    <property type="component" value="Unassembled WGS sequence"/>
</dbReference>
<feature type="domain" description="YhfM-like" evidence="1">
    <location>
        <begin position="51"/>
        <end position="136"/>
    </location>
</feature>
<reference evidence="2 3" key="1">
    <citation type="submission" date="2018-06" db="EMBL/GenBank/DDBJ databases">
        <authorList>
            <consortium name="Pathogen Informatics"/>
            <person name="Doyle S."/>
        </authorList>
    </citation>
    <scope>NUCLEOTIDE SEQUENCE [LARGE SCALE GENOMIC DNA]</scope>
    <source>
        <strain evidence="2 3">NCTC13163</strain>
    </source>
</reference>
<dbReference type="AlphaFoldDB" id="A0A377FTY1"/>
<dbReference type="PROSITE" id="PS51257">
    <property type="entry name" value="PROKAR_LIPOPROTEIN"/>
    <property type="match status" value="1"/>
</dbReference>
<dbReference type="InterPro" id="IPR058780">
    <property type="entry name" value="YhfM-like_dom"/>
</dbReference>
<protein>
    <recommendedName>
        <fullName evidence="1">YhfM-like domain-containing protein</fullName>
    </recommendedName>
</protein>
<name>A0A377FTY1_9BACL</name>
<dbReference type="RefSeq" id="WP_029335127.1">
    <property type="nucleotide sequence ID" value="NZ_UGGP01000001.1"/>
</dbReference>
<accession>A0A377FTY1</accession>